<dbReference type="InterPro" id="IPR041657">
    <property type="entry name" value="HTH_17"/>
</dbReference>
<evidence type="ECO:0000313" key="2">
    <source>
        <dbReference type="Proteomes" id="UP000235584"/>
    </source>
</evidence>
<accession>A0A2K9NP90</accession>
<evidence type="ECO:0000313" key="1">
    <source>
        <dbReference type="EMBL" id="AUN97336.1"/>
    </source>
</evidence>
<dbReference type="GO" id="GO:0003677">
    <property type="term" value="F:DNA binding"/>
    <property type="evidence" value="ECO:0007669"/>
    <property type="project" value="InterPro"/>
</dbReference>
<dbReference type="NCBIfam" id="TIGR01764">
    <property type="entry name" value="excise"/>
    <property type="match status" value="1"/>
</dbReference>
<dbReference type="Proteomes" id="UP000235584">
    <property type="component" value="Chromosome"/>
</dbReference>
<dbReference type="AlphaFoldDB" id="A0A2K9NP90"/>
<dbReference type="InterPro" id="IPR010093">
    <property type="entry name" value="SinI_DNA-bd"/>
</dbReference>
<protein>
    <submittedName>
        <fullName evidence="1">Excisionase</fullName>
    </submittedName>
</protein>
<dbReference type="Gene3D" id="1.10.10.10">
    <property type="entry name" value="Winged helix-like DNA-binding domain superfamily/Winged helix DNA-binding domain"/>
    <property type="match status" value="1"/>
</dbReference>
<organism evidence="1 2">
    <name type="scientific">Bacteriovorax stolpii</name>
    <name type="common">Bdellovibrio stolpii</name>
    <dbReference type="NCBI Taxonomy" id="960"/>
    <lineage>
        <taxon>Bacteria</taxon>
        <taxon>Pseudomonadati</taxon>
        <taxon>Bdellovibrionota</taxon>
        <taxon>Bacteriovoracia</taxon>
        <taxon>Bacteriovoracales</taxon>
        <taxon>Bacteriovoracaceae</taxon>
        <taxon>Bacteriovorax</taxon>
    </lineage>
</organism>
<dbReference type="RefSeq" id="WP_102242631.1">
    <property type="nucleotide sequence ID" value="NZ_CP025704.1"/>
</dbReference>
<reference evidence="1 2" key="1">
    <citation type="submission" date="2018-01" db="EMBL/GenBank/DDBJ databases">
        <title>Complete genome sequence of Bacteriovorax stolpii DSM12778.</title>
        <authorList>
            <person name="Tang B."/>
            <person name="Chang J."/>
        </authorList>
    </citation>
    <scope>NUCLEOTIDE SEQUENCE [LARGE SCALE GENOMIC DNA]</scope>
    <source>
        <strain evidence="1 2">DSM 12778</strain>
    </source>
</reference>
<proteinExistence type="predicted"/>
<name>A0A2K9NP90_BACTC</name>
<gene>
    <name evidence="1" type="ORF">C0V70_04260</name>
</gene>
<dbReference type="InterPro" id="IPR009061">
    <property type="entry name" value="DNA-bd_dom_put_sf"/>
</dbReference>
<dbReference type="InterPro" id="IPR036388">
    <property type="entry name" value="WH-like_DNA-bd_sf"/>
</dbReference>
<dbReference type="SUPFAM" id="SSF46955">
    <property type="entry name" value="Putative DNA-binding domain"/>
    <property type="match status" value="1"/>
</dbReference>
<dbReference type="EMBL" id="CP025704">
    <property type="protein sequence ID" value="AUN97336.1"/>
    <property type="molecule type" value="Genomic_DNA"/>
</dbReference>
<keyword evidence="2" id="KW-1185">Reference proteome</keyword>
<dbReference type="NCBIfam" id="NF047737">
    <property type="entry name" value="antiphage_MADS1"/>
    <property type="match status" value="1"/>
</dbReference>
<sequence length="64" mass="7673">MNLEITDRWLSVQEIAHYLGISKETIYRWIDSKKIPAHKIGKQWKFKTQEVDQWILTGEAEDKQ</sequence>
<dbReference type="Pfam" id="PF12728">
    <property type="entry name" value="HTH_17"/>
    <property type="match status" value="1"/>
</dbReference>
<dbReference type="KEGG" id="bsto:C0V70_04260"/>